<keyword evidence="10 17" id="KW-0249">Electron transport</keyword>
<feature type="transmembrane region" description="Helical" evidence="17">
    <location>
        <begin position="341"/>
        <end position="361"/>
    </location>
</feature>
<dbReference type="GO" id="GO:0008137">
    <property type="term" value="F:NADH dehydrogenase (ubiquinone) activity"/>
    <property type="evidence" value="ECO:0007669"/>
    <property type="project" value="UniProtKB-EC"/>
</dbReference>
<dbReference type="Pfam" id="PF06444">
    <property type="entry name" value="NADH_dehy_S2_C"/>
    <property type="match status" value="1"/>
</dbReference>
<evidence type="ECO:0000256" key="4">
    <source>
        <dbReference type="ARBA" id="ARBA00021008"/>
    </source>
</evidence>
<keyword evidence="13 17" id="KW-0830">Ubiquinone</keyword>
<name>A0A7G1HG90_GLARU</name>
<evidence type="ECO:0000256" key="16">
    <source>
        <dbReference type="ARBA" id="ARBA00049551"/>
    </source>
</evidence>
<organism evidence="20">
    <name type="scientific">Glandirana rugosa</name>
    <name type="common">Japanese wrinkled frog</name>
    <name type="synonym">Rana rugosa</name>
    <dbReference type="NCBI Taxonomy" id="8410"/>
    <lineage>
        <taxon>Eukaryota</taxon>
        <taxon>Metazoa</taxon>
        <taxon>Chordata</taxon>
        <taxon>Craniata</taxon>
        <taxon>Vertebrata</taxon>
        <taxon>Euteleostomi</taxon>
        <taxon>Amphibia</taxon>
        <taxon>Batrachia</taxon>
        <taxon>Anura</taxon>
        <taxon>Neobatrachia</taxon>
        <taxon>Ranoidea</taxon>
        <taxon>Ranidae</taxon>
        <taxon>Glandirana</taxon>
    </lineage>
</organism>
<keyword evidence="7 17" id="KW-0812">Transmembrane</keyword>
<dbReference type="AlphaFoldDB" id="A0A7G1HG90"/>
<keyword evidence="5" id="KW-0813">Transport</keyword>
<evidence type="ECO:0000256" key="7">
    <source>
        <dbReference type="ARBA" id="ARBA00022692"/>
    </source>
</evidence>
<dbReference type="Pfam" id="PF00361">
    <property type="entry name" value="Proton_antipo_M"/>
    <property type="match status" value="1"/>
</dbReference>
<dbReference type="PRINTS" id="PR01436">
    <property type="entry name" value="NADHDHGNASE2"/>
</dbReference>
<feature type="domain" description="NADH:quinone oxidoreductase/Mrp antiporter transmembrane" evidence="18">
    <location>
        <begin position="41"/>
        <end position="305"/>
    </location>
</feature>
<evidence type="ECO:0000256" key="8">
    <source>
        <dbReference type="ARBA" id="ARBA00022792"/>
    </source>
</evidence>
<comment type="subcellular location">
    <subcellularLocation>
        <location evidence="1 17">Mitochondrion inner membrane</location>
        <topology evidence="1 17">Multi-pass membrane protein</topology>
    </subcellularLocation>
</comment>
<keyword evidence="11 17" id="KW-1133">Transmembrane helix</keyword>
<evidence type="ECO:0000259" key="19">
    <source>
        <dbReference type="Pfam" id="PF06444"/>
    </source>
</evidence>
<accession>A0A7G1HG90</accession>
<dbReference type="InterPro" id="IPR001750">
    <property type="entry name" value="ND/Mrp_TM"/>
</dbReference>
<reference evidence="20" key="1">
    <citation type="submission" date="2020-03" db="EMBL/GenBank/DDBJ databases">
        <title>Taxonomic identity of four groups of Glandirana rugosa (Anura, Ranidae) in Japan revealed by the complete mitochondrial genome sequence analysis.</title>
        <authorList>
            <person name="Mochizuki M."/>
            <person name="Nakamura Y."/>
            <person name="Nakamura M."/>
        </authorList>
    </citation>
    <scope>NUCLEOTIDE SEQUENCE</scope>
    <source>
        <strain evidence="20">Kamogawa</strain>
    </source>
</reference>
<evidence type="ECO:0000256" key="3">
    <source>
        <dbReference type="ARBA" id="ARBA00012944"/>
    </source>
</evidence>
<dbReference type="GO" id="GO:0005743">
    <property type="term" value="C:mitochondrial inner membrane"/>
    <property type="evidence" value="ECO:0007669"/>
    <property type="project" value="UniProtKB-SubCell"/>
</dbReference>
<feature type="transmembrane region" description="Helical" evidence="17">
    <location>
        <begin position="292"/>
        <end position="311"/>
    </location>
</feature>
<geneLocation type="mitochondrion" evidence="20"/>
<sequence length="362" mass="39876">MSFWAHTPTMLVKILPLLINPLALTIFLLSLALGTTVTLSSYHWLLAWVGLEINTLAIIPLMTKTPHPRAIEAATKYFLTQAAASALLLFSSLMNAWHTGEWSINSLTDLPMNTLSIALMMKLGLAPLHFWMPEVLQGIPLSTGLILSTWQKIAPMILLLQLSHLINLNLTVILGLTSIFVGGWGGIGQTQLRKIMAFSSIGHLGWMIIILKFDPQLSLLNFLLYIIMTTAMFLSLIFISATKMSEISTMWPKTPALTTLTMMILLSLAGLPPLTGFTPKLMITLELVKQNATLLASTIMLASLLALFFYLRLTYIMTLTLPPNSSCSVLTWRTTTNSHTLLAVINTLALILLPLTPTLLII</sequence>
<evidence type="ECO:0000256" key="10">
    <source>
        <dbReference type="ARBA" id="ARBA00022982"/>
    </source>
</evidence>
<proteinExistence type="inferred from homology"/>
<comment type="catalytic activity">
    <reaction evidence="16 17">
        <text>a ubiquinone + NADH + 5 H(+)(in) = a ubiquinol + NAD(+) + 4 H(+)(out)</text>
        <dbReference type="Rhea" id="RHEA:29091"/>
        <dbReference type="Rhea" id="RHEA-COMP:9565"/>
        <dbReference type="Rhea" id="RHEA-COMP:9566"/>
        <dbReference type="ChEBI" id="CHEBI:15378"/>
        <dbReference type="ChEBI" id="CHEBI:16389"/>
        <dbReference type="ChEBI" id="CHEBI:17976"/>
        <dbReference type="ChEBI" id="CHEBI:57540"/>
        <dbReference type="ChEBI" id="CHEBI:57945"/>
        <dbReference type="EC" id="7.1.1.2"/>
    </reaction>
</comment>
<feature type="transmembrane region" description="Helical" evidence="17">
    <location>
        <begin position="254"/>
        <end position="272"/>
    </location>
</feature>
<evidence type="ECO:0000256" key="2">
    <source>
        <dbReference type="ARBA" id="ARBA00007012"/>
    </source>
</evidence>
<keyword evidence="8 17" id="KW-0999">Mitochondrion inner membrane</keyword>
<keyword evidence="6 17" id="KW-0679">Respiratory chain</keyword>
<feature type="transmembrane region" description="Helical" evidence="17">
    <location>
        <begin position="168"/>
        <end position="188"/>
    </location>
</feature>
<feature type="transmembrane region" description="Helical" evidence="17">
    <location>
        <begin position="74"/>
        <end position="94"/>
    </location>
</feature>
<dbReference type="InterPro" id="IPR010933">
    <property type="entry name" value="NADH_DH_su2_C"/>
</dbReference>
<keyword evidence="12 17" id="KW-0520">NAD</keyword>
<evidence type="ECO:0000256" key="14">
    <source>
        <dbReference type="ARBA" id="ARBA00023128"/>
    </source>
</evidence>
<evidence type="ECO:0000256" key="1">
    <source>
        <dbReference type="ARBA" id="ARBA00004448"/>
    </source>
</evidence>
<evidence type="ECO:0000259" key="18">
    <source>
        <dbReference type="Pfam" id="PF00361"/>
    </source>
</evidence>
<feature type="transmembrane region" description="Helical" evidence="17">
    <location>
        <begin position="114"/>
        <end position="132"/>
    </location>
</feature>
<evidence type="ECO:0000256" key="9">
    <source>
        <dbReference type="ARBA" id="ARBA00022967"/>
    </source>
</evidence>
<evidence type="ECO:0000256" key="11">
    <source>
        <dbReference type="ARBA" id="ARBA00022989"/>
    </source>
</evidence>
<keyword evidence="15 17" id="KW-0472">Membrane</keyword>
<evidence type="ECO:0000313" key="20">
    <source>
        <dbReference type="EMBL" id="BCG05727.1"/>
    </source>
</evidence>
<evidence type="ECO:0000256" key="13">
    <source>
        <dbReference type="ARBA" id="ARBA00023075"/>
    </source>
</evidence>
<evidence type="ECO:0000256" key="17">
    <source>
        <dbReference type="RuleBase" id="RU003403"/>
    </source>
</evidence>
<evidence type="ECO:0000256" key="6">
    <source>
        <dbReference type="ARBA" id="ARBA00022660"/>
    </source>
</evidence>
<feature type="domain" description="NADH dehydrogenase subunit 2 C-terminal" evidence="19">
    <location>
        <begin position="307"/>
        <end position="359"/>
    </location>
</feature>
<evidence type="ECO:0000256" key="5">
    <source>
        <dbReference type="ARBA" id="ARBA00022448"/>
    </source>
</evidence>
<keyword evidence="14 17" id="KW-0496">Mitochondrion</keyword>
<evidence type="ECO:0000256" key="12">
    <source>
        <dbReference type="ARBA" id="ARBA00023027"/>
    </source>
</evidence>
<comment type="function">
    <text evidence="17">Core subunit of the mitochondrial membrane respiratory chain NADH dehydrogenase (Complex I) which catalyzes electron transfer from NADH through the respiratory chain, using ubiquinone as an electron acceptor. Essential for the catalytic activity and assembly of complex I.</text>
</comment>
<dbReference type="GO" id="GO:0006120">
    <property type="term" value="P:mitochondrial electron transport, NADH to ubiquinone"/>
    <property type="evidence" value="ECO:0007669"/>
    <property type="project" value="InterPro"/>
</dbReference>
<feature type="transmembrane region" description="Helical" evidence="17">
    <location>
        <begin position="219"/>
        <end position="242"/>
    </location>
</feature>
<dbReference type="InterPro" id="IPR050175">
    <property type="entry name" value="Complex_I_Subunit_2"/>
</dbReference>
<comment type="similarity">
    <text evidence="2 17">Belongs to the complex I subunit 2 family.</text>
</comment>
<dbReference type="PANTHER" id="PTHR46552">
    <property type="entry name" value="NADH-UBIQUINONE OXIDOREDUCTASE CHAIN 2"/>
    <property type="match status" value="1"/>
</dbReference>
<dbReference type="InterPro" id="IPR003917">
    <property type="entry name" value="NADH_UbQ_OxRdtase_chain2"/>
</dbReference>
<protein>
    <recommendedName>
        <fullName evidence="4 17">NADH-ubiquinone oxidoreductase chain 2</fullName>
        <ecNumber evidence="3 17">7.1.1.2</ecNumber>
    </recommendedName>
</protein>
<dbReference type="EC" id="7.1.1.2" evidence="3 17"/>
<dbReference type="EMBL" id="LC536282">
    <property type="protein sequence ID" value="BCG05727.1"/>
    <property type="molecule type" value="Genomic_DNA"/>
</dbReference>
<evidence type="ECO:0000256" key="15">
    <source>
        <dbReference type="ARBA" id="ARBA00023136"/>
    </source>
</evidence>
<dbReference type="PANTHER" id="PTHR46552:SF1">
    <property type="entry name" value="NADH-UBIQUINONE OXIDOREDUCTASE CHAIN 2"/>
    <property type="match status" value="1"/>
</dbReference>
<keyword evidence="9 17" id="KW-1278">Translocase</keyword>
<gene>
    <name evidence="20" type="primary">ND2</name>
</gene>
<feature type="transmembrane region" description="Helical" evidence="17">
    <location>
        <begin position="44"/>
        <end position="62"/>
    </location>
</feature>